<dbReference type="GO" id="GO:0016137">
    <property type="term" value="P:glycoside metabolic process"/>
    <property type="evidence" value="ECO:0007669"/>
    <property type="project" value="UniProtKB-ARBA"/>
</dbReference>
<gene>
    <name evidence="2" type="ORF">AOZ06_30420</name>
</gene>
<dbReference type="InterPro" id="IPR003737">
    <property type="entry name" value="GlcNAc_PI_deacetylase-related"/>
</dbReference>
<sequence>MATVVALHAHPDDEVLLTGGTLARLADEGHRVVIVVACDGVVRADATGPALRSRLDELRASACVLGAARVEHLGYADTGHGPELSADPPGRTRFGNVSVGEAAGKLADLLRAEHADLLLSYDPRGGYGHRDHVRVHHVGARAAELTGVRVLEATLPREPVVRVFHVLRVLRLVRRYDPEVIATSYSPRSAITHRLDVRRYAARKRAALAAHRSQTHGTGRAAPLFRALAALPSPIFGLLLGREWFVDPAGNPTRTTSDNLPG</sequence>
<dbReference type="OrthoDB" id="158614at2"/>
<protein>
    <submittedName>
        <fullName evidence="2">GlcNAc-PI de-N-acetylase</fullName>
    </submittedName>
</protein>
<dbReference type="EMBL" id="CP012752">
    <property type="protein sequence ID" value="ALG10639.1"/>
    <property type="molecule type" value="Genomic_DNA"/>
</dbReference>
<reference evidence="2 3" key="1">
    <citation type="submission" date="2015-07" db="EMBL/GenBank/DDBJ databases">
        <title>Genome sequencing of Kibdelosporangium phytohabitans.</title>
        <authorList>
            <person name="Qin S."/>
            <person name="Xing K."/>
        </authorList>
    </citation>
    <scope>NUCLEOTIDE SEQUENCE [LARGE SCALE GENOMIC DNA]</scope>
    <source>
        <strain evidence="2 3">KLBMP1111</strain>
    </source>
</reference>
<dbReference type="Proteomes" id="UP000063699">
    <property type="component" value="Chromosome"/>
</dbReference>
<evidence type="ECO:0000313" key="2">
    <source>
        <dbReference type="EMBL" id="ALG10639.1"/>
    </source>
</evidence>
<dbReference type="Gene3D" id="3.40.50.10320">
    <property type="entry name" value="LmbE-like"/>
    <property type="match status" value="1"/>
</dbReference>
<organism evidence="2 3">
    <name type="scientific">Kibdelosporangium phytohabitans</name>
    <dbReference type="NCBI Taxonomy" id="860235"/>
    <lineage>
        <taxon>Bacteria</taxon>
        <taxon>Bacillati</taxon>
        <taxon>Actinomycetota</taxon>
        <taxon>Actinomycetes</taxon>
        <taxon>Pseudonocardiales</taxon>
        <taxon>Pseudonocardiaceae</taxon>
        <taxon>Kibdelosporangium</taxon>
    </lineage>
</organism>
<dbReference type="Pfam" id="PF02585">
    <property type="entry name" value="PIG-L"/>
    <property type="match status" value="1"/>
</dbReference>
<dbReference type="PANTHER" id="PTHR12993:SF26">
    <property type="entry name" value="1D-MYO-INOSITOL 2-ACETAMIDO-2-DEOXY-ALPHA-D-GLUCOPYRANOSIDE DEACETYLASE"/>
    <property type="match status" value="1"/>
</dbReference>
<keyword evidence="1" id="KW-0862">Zinc</keyword>
<dbReference type="RefSeq" id="WP_054292542.1">
    <property type="nucleotide sequence ID" value="NZ_CP012752.1"/>
</dbReference>
<evidence type="ECO:0000256" key="1">
    <source>
        <dbReference type="ARBA" id="ARBA00022833"/>
    </source>
</evidence>
<keyword evidence="3" id="KW-1185">Reference proteome</keyword>
<dbReference type="STRING" id="860235.AOZ06_30420"/>
<name>A0A0N7F474_9PSEU</name>
<dbReference type="SUPFAM" id="SSF102588">
    <property type="entry name" value="LmbE-like"/>
    <property type="match status" value="1"/>
</dbReference>
<dbReference type="InterPro" id="IPR024078">
    <property type="entry name" value="LmbE-like_dom_sf"/>
</dbReference>
<dbReference type="PANTHER" id="PTHR12993">
    <property type="entry name" value="N-ACETYLGLUCOSAMINYL-PHOSPHATIDYLINOSITOL DE-N-ACETYLASE-RELATED"/>
    <property type="match status" value="1"/>
</dbReference>
<dbReference type="KEGG" id="kphy:AOZ06_30420"/>
<proteinExistence type="predicted"/>
<dbReference type="AlphaFoldDB" id="A0A0N7F474"/>
<dbReference type="GO" id="GO:0016811">
    <property type="term" value="F:hydrolase activity, acting on carbon-nitrogen (but not peptide) bonds, in linear amides"/>
    <property type="evidence" value="ECO:0007669"/>
    <property type="project" value="TreeGrafter"/>
</dbReference>
<accession>A0A0N7F474</accession>
<evidence type="ECO:0000313" key="3">
    <source>
        <dbReference type="Proteomes" id="UP000063699"/>
    </source>
</evidence>